<evidence type="ECO:0000313" key="8">
    <source>
        <dbReference type="Proteomes" id="UP000813463"/>
    </source>
</evidence>
<dbReference type="PROSITE" id="PS50811">
    <property type="entry name" value="WRKY"/>
    <property type="match status" value="1"/>
</dbReference>
<accession>A0A9R0K3A8</accession>
<evidence type="ECO:0000256" key="4">
    <source>
        <dbReference type="ARBA" id="ARBA00023163"/>
    </source>
</evidence>
<keyword evidence="2" id="KW-0805">Transcription regulation</keyword>
<evidence type="ECO:0000256" key="1">
    <source>
        <dbReference type="ARBA" id="ARBA00004123"/>
    </source>
</evidence>
<dbReference type="Pfam" id="PF03106">
    <property type="entry name" value="WRKY"/>
    <property type="match status" value="1"/>
</dbReference>
<dbReference type="SUPFAM" id="SSF118290">
    <property type="entry name" value="WRKY DNA-binding domain"/>
    <property type="match status" value="1"/>
</dbReference>
<keyword evidence="3" id="KW-0238">DNA-binding</keyword>
<feature type="region of interest" description="Disordered" evidence="6">
    <location>
        <begin position="59"/>
        <end position="78"/>
    </location>
</feature>
<dbReference type="InterPro" id="IPR044810">
    <property type="entry name" value="WRKY_plant"/>
</dbReference>
<keyword evidence="5" id="KW-0539">Nucleus</keyword>
<dbReference type="Proteomes" id="UP000813463">
    <property type="component" value="Chromosome 5"/>
</dbReference>
<dbReference type="PANTHER" id="PTHR31221:SF42">
    <property type="entry name" value="WRKY TRANSCRIPTION FACTOR 49-RELATED"/>
    <property type="match status" value="1"/>
</dbReference>
<evidence type="ECO:0000313" key="9">
    <source>
        <dbReference type="RefSeq" id="XP_021856946.2"/>
    </source>
</evidence>
<feature type="domain" description="WRKY" evidence="7">
    <location>
        <begin position="116"/>
        <end position="157"/>
    </location>
</feature>
<dbReference type="InterPro" id="IPR003657">
    <property type="entry name" value="WRKY_dom"/>
</dbReference>
<evidence type="ECO:0000256" key="5">
    <source>
        <dbReference type="ARBA" id="ARBA00023242"/>
    </source>
</evidence>
<name>A0A9R0K3A8_SPIOL</name>
<dbReference type="GeneID" id="110796220"/>
<reference evidence="9" key="2">
    <citation type="submission" date="2025-08" db="UniProtKB">
        <authorList>
            <consortium name="RefSeq"/>
        </authorList>
    </citation>
    <scope>IDENTIFICATION</scope>
    <source>
        <tissue evidence="9">Leaf</tissue>
    </source>
</reference>
<dbReference type="AlphaFoldDB" id="A0A9R0K3A8"/>
<dbReference type="GO" id="GO:0043565">
    <property type="term" value="F:sequence-specific DNA binding"/>
    <property type="evidence" value="ECO:0007669"/>
    <property type="project" value="InterPro"/>
</dbReference>
<evidence type="ECO:0000256" key="3">
    <source>
        <dbReference type="ARBA" id="ARBA00023125"/>
    </source>
</evidence>
<evidence type="ECO:0000259" key="7">
    <source>
        <dbReference type="PROSITE" id="PS50811"/>
    </source>
</evidence>
<dbReference type="RefSeq" id="XP_021856946.2">
    <property type="nucleotide sequence ID" value="XM_022001254.2"/>
</dbReference>
<comment type="subcellular location">
    <subcellularLocation>
        <location evidence="1">Nucleus</location>
    </subcellularLocation>
</comment>
<sequence>MNEVISSTLPSYFDEWVEDDIDLLQDVLKHAGQPLPDCWLSATMPDTVIDDRLLISSASSSSSSSSDQSNNNNDNDLQIPVNHQKVLTVYSGPTLLDIEKALSLPTPNSLPKQLLHSRSYYKCTNPRCGAKKQVERSIDEADTLIITYEGLHLHFAYPYFSNTQIEQPYPPLKKAKKTISDIPQDDTKNERVRVEAIGEIHDTQQTTTHPQKKSLLEDTQQTITLPHGLLEDTQQTTTQPQGLLEDVVPLQVRNPSNGTMFDIITSSCSNFYPSKIASYTSITSPPYFPLL</sequence>
<keyword evidence="8" id="KW-1185">Reference proteome</keyword>
<dbReference type="GO" id="GO:0005634">
    <property type="term" value="C:nucleus"/>
    <property type="evidence" value="ECO:0007669"/>
    <property type="project" value="UniProtKB-SubCell"/>
</dbReference>
<dbReference type="InterPro" id="IPR036576">
    <property type="entry name" value="WRKY_dom_sf"/>
</dbReference>
<dbReference type="GO" id="GO:0003700">
    <property type="term" value="F:DNA-binding transcription factor activity"/>
    <property type="evidence" value="ECO:0007669"/>
    <property type="project" value="InterPro"/>
</dbReference>
<dbReference type="SMART" id="SM00774">
    <property type="entry name" value="WRKY"/>
    <property type="match status" value="1"/>
</dbReference>
<organism evidence="8 9">
    <name type="scientific">Spinacia oleracea</name>
    <name type="common">Spinach</name>
    <dbReference type="NCBI Taxonomy" id="3562"/>
    <lineage>
        <taxon>Eukaryota</taxon>
        <taxon>Viridiplantae</taxon>
        <taxon>Streptophyta</taxon>
        <taxon>Embryophyta</taxon>
        <taxon>Tracheophyta</taxon>
        <taxon>Spermatophyta</taxon>
        <taxon>Magnoliopsida</taxon>
        <taxon>eudicotyledons</taxon>
        <taxon>Gunneridae</taxon>
        <taxon>Pentapetalae</taxon>
        <taxon>Caryophyllales</taxon>
        <taxon>Chenopodiaceae</taxon>
        <taxon>Chenopodioideae</taxon>
        <taxon>Anserineae</taxon>
        <taxon>Spinacia</taxon>
    </lineage>
</organism>
<keyword evidence="4" id="KW-0804">Transcription</keyword>
<dbReference type="PANTHER" id="PTHR31221">
    <property type="entry name" value="WRKY TRANSCRIPTION FACTOR PROTEIN 1-RELATED"/>
    <property type="match status" value="1"/>
</dbReference>
<proteinExistence type="predicted"/>
<feature type="compositionally biased region" description="Low complexity" evidence="6">
    <location>
        <begin position="59"/>
        <end position="76"/>
    </location>
</feature>
<protein>
    <submittedName>
        <fullName evidence="9">Uncharacterized protein isoform X2</fullName>
    </submittedName>
</protein>
<gene>
    <name evidence="9" type="primary">LOC110796220</name>
</gene>
<evidence type="ECO:0000256" key="2">
    <source>
        <dbReference type="ARBA" id="ARBA00023015"/>
    </source>
</evidence>
<reference evidence="8" key="1">
    <citation type="journal article" date="2021" name="Nat. Commun.">
        <title>Genomic analyses provide insights into spinach domestication and the genetic basis of agronomic traits.</title>
        <authorList>
            <person name="Cai X."/>
            <person name="Sun X."/>
            <person name="Xu C."/>
            <person name="Sun H."/>
            <person name="Wang X."/>
            <person name="Ge C."/>
            <person name="Zhang Z."/>
            <person name="Wang Q."/>
            <person name="Fei Z."/>
            <person name="Jiao C."/>
            <person name="Wang Q."/>
        </authorList>
    </citation>
    <scope>NUCLEOTIDE SEQUENCE [LARGE SCALE GENOMIC DNA]</scope>
    <source>
        <strain evidence="8">cv. Varoflay</strain>
    </source>
</reference>
<dbReference type="Gene3D" id="2.20.25.80">
    <property type="entry name" value="WRKY domain"/>
    <property type="match status" value="1"/>
</dbReference>
<evidence type="ECO:0000256" key="6">
    <source>
        <dbReference type="SAM" id="MobiDB-lite"/>
    </source>
</evidence>